<keyword evidence="2" id="KW-1185">Reference proteome</keyword>
<dbReference type="Pfam" id="PF01663">
    <property type="entry name" value="Phosphodiest"/>
    <property type="match status" value="1"/>
</dbReference>
<reference evidence="1 2" key="1">
    <citation type="journal article" date="2018" name="Mol. Biol. Evol.">
        <title>Broad Genomic Sampling Reveals a Smut Pathogenic Ancestry of the Fungal Clade Ustilaginomycotina.</title>
        <authorList>
            <person name="Kijpornyongpan T."/>
            <person name="Mondo S.J."/>
            <person name="Barry K."/>
            <person name="Sandor L."/>
            <person name="Lee J."/>
            <person name="Lipzen A."/>
            <person name="Pangilinan J."/>
            <person name="LaButti K."/>
            <person name="Hainaut M."/>
            <person name="Henrissat B."/>
            <person name="Grigoriev I.V."/>
            <person name="Spatafora J.W."/>
            <person name="Aime M.C."/>
        </authorList>
    </citation>
    <scope>NUCLEOTIDE SEQUENCE [LARGE SCALE GENOMIC DNA]</scope>
    <source>
        <strain evidence="1 2">MCA 3882</strain>
    </source>
</reference>
<proteinExistence type="predicted"/>
<protein>
    <submittedName>
        <fullName evidence="1">Phosphodiest-domain-containing protein</fullName>
    </submittedName>
</protein>
<dbReference type="GO" id="GO:0047429">
    <property type="term" value="F:nucleoside triphosphate diphosphatase activity"/>
    <property type="evidence" value="ECO:0007669"/>
    <property type="project" value="TreeGrafter"/>
</dbReference>
<dbReference type="AlphaFoldDB" id="A0A316V2T6"/>
<dbReference type="OrthoDB" id="415411at2759"/>
<evidence type="ECO:0000313" key="2">
    <source>
        <dbReference type="Proteomes" id="UP000245771"/>
    </source>
</evidence>
<dbReference type="PANTHER" id="PTHR10151">
    <property type="entry name" value="ECTONUCLEOTIDE PYROPHOSPHATASE/PHOSPHODIESTERASE"/>
    <property type="match status" value="1"/>
</dbReference>
<dbReference type="Proteomes" id="UP000245771">
    <property type="component" value="Unassembled WGS sequence"/>
</dbReference>
<dbReference type="GO" id="GO:0017111">
    <property type="term" value="F:ribonucleoside triphosphate phosphatase activity"/>
    <property type="evidence" value="ECO:0007669"/>
    <property type="project" value="TreeGrafter"/>
</dbReference>
<dbReference type="CDD" id="cd16018">
    <property type="entry name" value="Enpp"/>
    <property type="match status" value="1"/>
</dbReference>
<dbReference type="PANTHER" id="PTHR10151:SF120">
    <property type="entry name" value="BIS(5'-ADENOSYL)-TRIPHOSPHATASE"/>
    <property type="match status" value="1"/>
</dbReference>
<dbReference type="Gene3D" id="3.30.1360.180">
    <property type="match status" value="1"/>
</dbReference>
<dbReference type="EMBL" id="KZ819607">
    <property type="protein sequence ID" value="PWN31772.1"/>
    <property type="molecule type" value="Genomic_DNA"/>
</dbReference>
<accession>A0A316V2T6</accession>
<dbReference type="InterPro" id="IPR002591">
    <property type="entry name" value="Phosphodiest/P_Trfase"/>
</dbReference>
<dbReference type="GeneID" id="37024864"/>
<dbReference type="InParanoid" id="A0A316V2T6"/>
<gene>
    <name evidence="1" type="ORF">FA14DRAFT_92967</name>
</gene>
<sequence length="471" mass="53596">MLAGLGRIREATFAAITSLILSLLLRLPYFQPNANDSFLSNGTHAWSPTVILLSLDGFKPAYLESGHTPVLQALSQGRYFSQDYQSVGVLTSDYMLPASPSLTFPNHWTLQTGLQPSSHGIIANDFHRIREKNGRIGKNSSFYYTDPNRSWDASWWHGSPLWEYLVNKGLQTANLMWPGPPITHNNITSTYFQKYEKDWSVERRHDQIMQWLDLDTEKRPQFICAYAPDVDTATHNLGPDPQLVEVATALRRVDGYIHQILTSIAERNASSIVNVVIVSDHGMTFTSNEKLVYLDEILGRDLLGKIVTQDGWPNAGLRFRNSADEEEARRKLAAASEKMKREGRHGFDVVDRQELVKRWNWTMTDLVEKRVANLWVIPEVGWSVTTHQEMASFNFDYGPRGNHGYDATHPDMHAFFLARGPSIQATSAKHIESFRNVEIFNLIMHMLGIKEAKTDGKKNFWAKHIKNPRMG</sequence>
<dbReference type="STRING" id="1280837.A0A316V2T6"/>
<dbReference type="RefSeq" id="XP_025352074.1">
    <property type="nucleotide sequence ID" value="XM_025503083.1"/>
</dbReference>
<dbReference type="Gene3D" id="3.40.720.10">
    <property type="entry name" value="Alkaline Phosphatase, subunit A"/>
    <property type="match status" value="1"/>
</dbReference>
<dbReference type="InterPro" id="IPR017850">
    <property type="entry name" value="Alkaline_phosphatase_core_sf"/>
</dbReference>
<evidence type="ECO:0000313" key="1">
    <source>
        <dbReference type="EMBL" id="PWN31772.1"/>
    </source>
</evidence>
<organism evidence="1 2">
    <name type="scientific">Meira miltonrushii</name>
    <dbReference type="NCBI Taxonomy" id="1280837"/>
    <lineage>
        <taxon>Eukaryota</taxon>
        <taxon>Fungi</taxon>
        <taxon>Dikarya</taxon>
        <taxon>Basidiomycota</taxon>
        <taxon>Ustilaginomycotina</taxon>
        <taxon>Exobasidiomycetes</taxon>
        <taxon>Exobasidiales</taxon>
        <taxon>Brachybasidiaceae</taxon>
        <taxon>Meira</taxon>
    </lineage>
</organism>
<name>A0A316V2T6_9BASI</name>
<dbReference type="SUPFAM" id="SSF53649">
    <property type="entry name" value="Alkaline phosphatase-like"/>
    <property type="match status" value="1"/>
</dbReference>
<dbReference type="GO" id="GO:0009141">
    <property type="term" value="P:nucleoside triphosphate metabolic process"/>
    <property type="evidence" value="ECO:0007669"/>
    <property type="project" value="TreeGrafter"/>
</dbReference>
<dbReference type="FunCoup" id="A0A316V2T6">
    <property type="interactions" value="141"/>
</dbReference>